<dbReference type="PANTHER" id="PTHR13831">
    <property type="entry name" value="MEMBER OF THE HIR1 FAMILY OF WD-REPEAT PROTEINS"/>
    <property type="match status" value="1"/>
</dbReference>
<dbReference type="InterPro" id="IPR015943">
    <property type="entry name" value="WD40/YVTN_repeat-like_dom_sf"/>
</dbReference>
<dbReference type="RefSeq" id="XP_065330406.1">
    <property type="nucleotide sequence ID" value="XM_065474334.1"/>
</dbReference>
<feature type="region of interest" description="Disordered" evidence="3">
    <location>
        <begin position="355"/>
        <end position="388"/>
    </location>
</feature>
<dbReference type="GO" id="GO:0000417">
    <property type="term" value="C:HIR complex"/>
    <property type="evidence" value="ECO:0007669"/>
    <property type="project" value="TreeGrafter"/>
</dbReference>
<dbReference type="InterPro" id="IPR036322">
    <property type="entry name" value="WD40_repeat_dom_sf"/>
</dbReference>
<keyword evidence="5" id="KW-1185">Reference proteome</keyword>
<dbReference type="GO" id="GO:0006351">
    <property type="term" value="P:DNA-templated transcription"/>
    <property type="evidence" value="ECO:0007669"/>
    <property type="project" value="InterPro"/>
</dbReference>
<proteinExistence type="inferred from homology"/>
<keyword evidence="2" id="KW-0804">Transcription</keyword>
<dbReference type="EMBL" id="CP142733">
    <property type="protein sequence ID" value="WUR04261.1"/>
    <property type="molecule type" value="Genomic_DNA"/>
</dbReference>
<dbReference type="InterPro" id="IPR031120">
    <property type="entry name" value="HIR1-like"/>
</dbReference>
<evidence type="ECO:0000313" key="5">
    <source>
        <dbReference type="Proteomes" id="UP001334084"/>
    </source>
</evidence>
<dbReference type="PROSITE" id="PS50294">
    <property type="entry name" value="WD_REPEATS_REGION"/>
    <property type="match status" value="1"/>
</dbReference>
<dbReference type="Gene3D" id="2.130.10.10">
    <property type="entry name" value="YVTN repeat-like/Quinoprotein amine dehydrogenase"/>
    <property type="match status" value="2"/>
</dbReference>
<protein>
    <recommendedName>
        <fullName evidence="2">Protein HIR</fullName>
    </recommendedName>
</protein>
<comment type="subcellular location">
    <subcellularLocation>
        <location evidence="2">Nucleus</location>
    </subcellularLocation>
</comment>
<dbReference type="GO" id="GO:0006338">
    <property type="term" value="P:chromatin remodeling"/>
    <property type="evidence" value="ECO:0007669"/>
    <property type="project" value="TreeGrafter"/>
</dbReference>
<keyword evidence="1 2" id="KW-0853">WD repeat</keyword>
<dbReference type="GeneID" id="90542095"/>
<dbReference type="GO" id="GO:0005634">
    <property type="term" value="C:nucleus"/>
    <property type="evidence" value="ECO:0007669"/>
    <property type="project" value="UniProtKB-SubCell"/>
</dbReference>
<feature type="region of interest" description="Disordered" evidence="3">
    <location>
        <begin position="431"/>
        <end position="456"/>
    </location>
</feature>
<comment type="similarity">
    <text evidence="2">Belongs to the WD repeat HIR1 family.</text>
</comment>
<feature type="repeat" description="WD" evidence="1">
    <location>
        <begin position="50"/>
        <end position="84"/>
    </location>
</feature>
<dbReference type="InterPro" id="IPR001680">
    <property type="entry name" value="WD40_rpt"/>
</dbReference>
<evidence type="ECO:0000256" key="2">
    <source>
        <dbReference type="RuleBase" id="RU364014"/>
    </source>
</evidence>
<evidence type="ECO:0000256" key="3">
    <source>
        <dbReference type="SAM" id="MobiDB-lite"/>
    </source>
</evidence>
<accession>A0AAX4JEE8</accession>
<dbReference type="PROSITE" id="PS50082">
    <property type="entry name" value="WD_REPEATS_2"/>
    <property type="match status" value="1"/>
</dbReference>
<keyword evidence="2" id="KW-0805">Transcription regulation</keyword>
<feature type="compositionally biased region" description="Low complexity" evidence="3">
    <location>
        <begin position="443"/>
        <end position="454"/>
    </location>
</feature>
<dbReference type="KEGG" id="vnx:VNE69_08019"/>
<sequence>MKILNLFTKLESKKPVSIFSLDILDKMIVTACTNGDVDLYKNEDKLYKTVKKHAGSVLCVRFNPKGNFIASCGDDGTVIIYDLELQAIFSCKFHNGDVTNVLWTDKYLISVGHDGFIIFYDNQNFKVLSKIKSHENKITGVAASRKNNFICTQGDDGLTLYKNNVIYKKIPPNEGIILESFFSRMSWSPDGLIFSCGLSFNQKMNSIEIYNIEMESKYSLLGHVAPCEVTSFNPNTFTTDSKQYFILAVGSQDLSISLWTTLSPYPFLLVKNVCELPILDLTWSSDGSSFYFCAYDGKVGKLEFNLLELGNISNLDNKIENSDLFITLMNAESYDSKVQRLIYPRHIKEKSENYRPNINNDAKMSKNKDFIGPRRPADPNHPMYKDQGNIIDYMNRPKKELKEEMKNVSDSSHKYKEENKYIIEENKDNMARRKKTTKKETVNNETTNNETVNNDNIVPTDESIIRTIVDSVRIIEENQNTTEAETNTLGVETNINTPTLQDNTVDTTNNNVETNNNMQTNIVETNNNEQANNNVEINDTRRVTFEETNNTVESTINTPVVNIVRNNTQEETELTPAEQARINDQIRNPALRLRDVRDVVNEEERVAEEQRQAAAQRQEAATQARVVRKRSIRPVATPDKNEMTQISMFNIKEQVKIENGKIEEYSKEFGDYTVELNPEKNKLTIKRFSYDFFEIHGDFKFLCASKKYICVYTTDIEIYSLKTGTLVAPLIGSGNVLYMDIYRDKVLFLNGDGSIIIFDIKNNKIKTTRVPRYDTILKIKFSKLYNVICHYKDCSYVLDKPTNLWYLLRKEWNDVHTKKTDYNNTIDETLKRLENSFMINFKIKRHDKLKEIARKMVKQLKNLEMTDHLENIYSNIFKGLVQLGHKKFTYNCMKKLGKNLNLQYFCNKIYLLLLDSKKT</sequence>
<dbReference type="Pfam" id="PF00400">
    <property type="entry name" value="WD40"/>
    <property type="match status" value="1"/>
</dbReference>
<dbReference type="GO" id="GO:0000785">
    <property type="term" value="C:chromatin"/>
    <property type="evidence" value="ECO:0007669"/>
    <property type="project" value="TreeGrafter"/>
</dbReference>
<dbReference type="GO" id="GO:0031491">
    <property type="term" value="F:nucleosome binding"/>
    <property type="evidence" value="ECO:0007669"/>
    <property type="project" value="TreeGrafter"/>
</dbReference>
<dbReference type="AlphaFoldDB" id="A0AAX4JEE8"/>
<keyword evidence="2" id="KW-0678">Repressor</keyword>
<keyword evidence="2" id="KW-0156">Chromatin regulator</keyword>
<dbReference type="SUPFAM" id="SSF50978">
    <property type="entry name" value="WD40 repeat-like"/>
    <property type="match status" value="2"/>
</dbReference>
<gene>
    <name evidence="4" type="ORF">VNE69_08019</name>
</gene>
<evidence type="ECO:0000256" key="1">
    <source>
        <dbReference type="PROSITE-ProRule" id="PRU00221"/>
    </source>
</evidence>
<reference evidence="4" key="1">
    <citation type="journal article" date="2024" name="BMC Genomics">
        <title>Functional annotation of a divergent genome using sequence and structure-based similarity.</title>
        <authorList>
            <person name="Svedberg D."/>
            <person name="Winiger R.R."/>
            <person name="Berg A."/>
            <person name="Sharma H."/>
            <person name="Tellgren-Roth C."/>
            <person name="Debrunner-Vossbrinck B.A."/>
            <person name="Vossbrinck C.R."/>
            <person name="Barandun J."/>
        </authorList>
    </citation>
    <scope>NUCLEOTIDE SEQUENCE</scope>
    <source>
        <strain evidence="4">Illinois isolate</strain>
    </source>
</reference>
<comment type="function">
    <text evidence="2">Required for replication-independent chromatin assembly and for the periodic repression of histone gene transcription during the cell cycle.</text>
</comment>
<evidence type="ECO:0000313" key="4">
    <source>
        <dbReference type="EMBL" id="WUR04261.1"/>
    </source>
</evidence>
<organism evidence="4 5">
    <name type="scientific">Vairimorpha necatrix</name>
    <dbReference type="NCBI Taxonomy" id="6039"/>
    <lineage>
        <taxon>Eukaryota</taxon>
        <taxon>Fungi</taxon>
        <taxon>Fungi incertae sedis</taxon>
        <taxon>Microsporidia</taxon>
        <taxon>Nosematidae</taxon>
        <taxon>Vairimorpha</taxon>
    </lineage>
</organism>
<dbReference type="Proteomes" id="UP001334084">
    <property type="component" value="Chromosome 8"/>
</dbReference>
<keyword evidence="2" id="KW-0539">Nucleus</keyword>
<dbReference type="PANTHER" id="PTHR13831:SF0">
    <property type="entry name" value="PROTEIN HIRA"/>
    <property type="match status" value="1"/>
</dbReference>
<dbReference type="SMART" id="SM00320">
    <property type="entry name" value="WD40"/>
    <property type="match status" value="5"/>
</dbReference>
<feature type="compositionally biased region" description="Basic and acidic residues" evidence="3">
    <location>
        <begin position="363"/>
        <end position="378"/>
    </location>
</feature>
<keyword evidence="2" id="KW-0677">Repeat</keyword>
<name>A0AAX4JEE8_9MICR</name>